<dbReference type="RefSeq" id="XP_003176134.1">
    <property type="nucleotide sequence ID" value="XM_003176086.1"/>
</dbReference>
<dbReference type="SUPFAM" id="SSF48403">
    <property type="entry name" value="Ankyrin repeat"/>
    <property type="match status" value="2"/>
</dbReference>
<dbReference type="EMBL" id="DS989822">
    <property type="protein sequence ID" value="EFQ97182.1"/>
    <property type="molecule type" value="Genomic_DNA"/>
</dbReference>
<dbReference type="PROSITE" id="PS50088">
    <property type="entry name" value="ANK_REPEAT"/>
    <property type="match status" value="2"/>
</dbReference>
<evidence type="ECO:0000256" key="2">
    <source>
        <dbReference type="ARBA" id="ARBA00023043"/>
    </source>
</evidence>
<dbReference type="Pfam" id="PF12796">
    <property type="entry name" value="Ank_2"/>
    <property type="match status" value="2"/>
</dbReference>
<protein>
    <submittedName>
        <fullName evidence="4">Ankyrin repeat protein</fullName>
    </submittedName>
</protein>
<organism evidence="5">
    <name type="scientific">Arthroderma gypseum (strain ATCC MYA-4604 / CBS 118893)</name>
    <name type="common">Microsporum gypseum</name>
    <dbReference type="NCBI Taxonomy" id="535722"/>
    <lineage>
        <taxon>Eukaryota</taxon>
        <taxon>Fungi</taxon>
        <taxon>Dikarya</taxon>
        <taxon>Ascomycota</taxon>
        <taxon>Pezizomycotina</taxon>
        <taxon>Eurotiomycetes</taxon>
        <taxon>Eurotiomycetidae</taxon>
        <taxon>Onygenales</taxon>
        <taxon>Arthrodermataceae</taxon>
        <taxon>Nannizzia</taxon>
    </lineage>
</organism>
<keyword evidence="5" id="KW-1185">Reference proteome</keyword>
<dbReference type="Gene3D" id="1.25.40.20">
    <property type="entry name" value="Ankyrin repeat-containing domain"/>
    <property type="match status" value="2"/>
</dbReference>
<dbReference type="Proteomes" id="UP000002669">
    <property type="component" value="Unassembled WGS sequence"/>
</dbReference>
<dbReference type="VEuPathDB" id="FungiDB:MGYG_00225"/>
<evidence type="ECO:0000313" key="4">
    <source>
        <dbReference type="EMBL" id="EFQ97182.1"/>
    </source>
</evidence>
<keyword evidence="1" id="KW-0677">Repeat</keyword>
<evidence type="ECO:0000313" key="5">
    <source>
        <dbReference type="Proteomes" id="UP000002669"/>
    </source>
</evidence>
<dbReference type="PROSITE" id="PS50297">
    <property type="entry name" value="ANK_REP_REGION"/>
    <property type="match status" value="2"/>
</dbReference>
<feature type="repeat" description="ANK" evidence="3">
    <location>
        <begin position="182"/>
        <end position="214"/>
    </location>
</feature>
<sequence length="785" mass="86820">MATFGHLPEEIILSILDYTWEAWKELEQNHARLESPQRSFQSSLLPVNITEYLLNETQQQHDDERLALTRKYQDTLCTVAAMKLYSGNQEPFFDDFFEVEIKSDHKSSKRTAMDICSAAGIVAISEDDTALLTRVLKKGPFSVDTVHKFFGNPILVAAQKGSLESMKILLKQPRRKFLMDSAGLNALHIASRAGDVPMVKLLMEHPDENPYHDRHNGLHLALAAEKGHETVVGILLHSLDPRPSLEDVDGAITDAAGSGREGVVRYLWEYSSIPSNAERIRGGISQLRLDDKDNVNTADGVDGVDGVDGENGDDSDEVYLWLSNSEDDGSRTRFEVDEMFGASVELDIALTAAKNDHDNIVRLVLDSGVIMARNECRVVRICFQAALQYDGVKVAKLLVERFPALTKDKFGMYATTPLALAAACTATKVMKFLLERGGIDVNGRDETCATAICYAMRPPMEMVYKVTDPFEALRLLVAEDEVDVNCADKLGDNALIGTAIVGDPLMVDLLMSRKELDVNASNCFGETALSRAVVRGNTSVIKLLLARSDIKADERNKLGQTPFLMTAITGRVDIMEQFINRPDVNIEAKDPKGRTALWLAAERGNIHAVIYLIHHSAKINVDLNKQDDEGISPLEVAEQEDSARHQETVLALTEKSPATKTTEPPFYSEDIPPTFLLPDECCMSCVLIHPKAHRVYSGHLPGFSYPSSDDIDFGDDGMPCTDEEGNVGDISDFSVSDLSSSDFEDGCSYYPLGFWIPKIDTLHVMQLMFPIIYPKSSTPYLEACN</sequence>
<reference evidence="5" key="1">
    <citation type="journal article" date="2012" name="MBio">
        <title>Comparative genome analysis of Trichophyton rubrum and related dermatophytes reveals candidate genes involved in infection.</title>
        <authorList>
            <person name="Martinez D.A."/>
            <person name="Oliver B.G."/>
            <person name="Graeser Y."/>
            <person name="Goldberg J.M."/>
            <person name="Li W."/>
            <person name="Martinez-Rossi N.M."/>
            <person name="Monod M."/>
            <person name="Shelest E."/>
            <person name="Barton R.C."/>
            <person name="Birch E."/>
            <person name="Brakhage A.A."/>
            <person name="Chen Z."/>
            <person name="Gurr S.J."/>
            <person name="Heiman D."/>
            <person name="Heitman J."/>
            <person name="Kosti I."/>
            <person name="Rossi A."/>
            <person name="Saif S."/>
            <person name="Samalova M."/>
            <person name="Saunders C.W."/>
            <person name="Shea T."/>
            <person name="Summerbell R.C."/>
            <person name="Xu J."/>
            <person name="Young S."/>
            <person name="Zeng Q."/>
            <person name="Birren B.W."/>
            <person name="Cuomo C.A."/>
            <person name="White T.C."/>
        </authorList>
    </citation>
    <scope>NUCLEOTIDE SEQUENCE [LARGE SCALE GENOMIC DNA]</scope>
    <source>
        <strain evidence="5">ATCC MYA-4604 / CBS 118893</strain>
    </source>
</reference>
<dbReference type="SMART" id="SM00248">
    <property type="entry name" value="ANK"/>
    <property type="match status" value="9"/>
</dbReference>
<dbReference type="GeneID" id="10031446"/>
<dbReference type="InterPro" id="IPR002110">
    <property type="entry name" value="Ankyrin_rpt"/>
</dbReference>
<dbReference type="InParanoid" id="E5R3Q8"/>
<keyword evidence="2 3" id="KW-0040">ANK repeat</keyword>
<evidence type="ECO:0000256" key="3">
    <source>
        <dbReference type="PROSITE-ProRule" id="PRU00023"/>
    </source>
</evidence>
<feature type="repeat" description="ANK" evidence="3">
    <location>
        <begin position="592"/>
        <end position="624"/>
    </location>
</feature>
<dbReference type="PANTHER" id="PTHR24198:SF165">
    <property type="entry name" value="ANKYRIN REPEAT-CONTAINING PROTEIN-RELATED"/>
    <property type="match status" value="1"/>
</dbReference>
<accession>E5R3Q8</accession>
<dbReference type="InterPro" id="IPR036770">
    <property type="entry name" value="Ankyrin_rpt-contain_sf"/>
</dbReference>
<proteinExistence type="predicted"/>
<dbReference type="OrthoDB" id="20872at2759"/>
<dbReference type="HOGENOM" id="CLU_357130_0_0_1"/>
<evidence type="ECO:0000256" key="1">
    <source>
        <dbReference type="ARBA" id="ARBA00022737"/>
    </source>
</evidence>
<dbReference type="AlphaFoldDB" id="E5R3Q8"/>
<dbReference type="eggNOG" id="KOG4177">
    <property type="taxonomic scope" value="Eukaryota"/>
</dbReference>
<gene>
    <name evidence="4" type="ORF">MGYG_00225</name>
</gene>
<dbReference type="OMA" id="ICYAMRP"/>
<dbReference type="PANTHER" id="PTHR24198">
    <property type="entry name" value="ANKYRIN REPEAT AND PROTEIN KINASE DOMAIN-CONTAINING PROTEIN"/>
    <property type="match status" value="1"/>
</dbReference>
<dbReference type="STRING" id="535722.E5R3Q8"/>
<name>E5R3Q8_ARTGP</name>